<evidence type="ECO:0000313" key="2">
    <source>
        <dbReference type="EMBL" id="KAK9734622.1"/>
    </source>
</evidence>
<dbReference type="Gene3D" id="3.30.70.330">
    <property type="match status" value="1"/>
</dbReference>
<dbReference type="AlphaFoldDB" id="A0AAW1LED9"/>
<protein>
    <submittedName>
        <fullName evidence="2">Uncharacterized protein</fullName>
    </submittedName>
</protein>
<accession>A0AAW1LED9</accession>
<evidence type="ECO:0000256" key="1">
    <source>
        <dbReference type="SAM" id="MobiDB-lite"/>
    </source>
</evidence>
<feature type="region of interest" description="Disordered" evidence="1">
    <location>
        <begin position="148"/>
        <end position="180"/>
    </location>
</feature>
<reference evidence="2" key="1">
    <citation type="submission" date="2024-03" db="EMBL/GenBank/DDBJ databases">
        <title>WGS assembly of Saponaria officinalis var. Norfolk2.</title>
        <authorList>
            <person name="Jenkins J."/>
            <person name="Shu S."/>
            <person name="Grimwood J."/>
            <person name="Barry K."/>
            <person name="Goodstein D."/>
            <person name="Schmutz J."/>
            <person name="Leebens-Mack J."/>
            <person name="Osbourn A."/>
        </authorList>
    </citation>
    <scope>NUCLEOTIDE SEQUENCE [LARGE SCALE GENOMIC DNA]</scope>
    <source>
        <strain evidence="2">JIC</strain>
    </source>
</reference>
<comment type="caution">
    <text evidence="2">The sequence shown here is derived from an EMBL/GenBank/DDBJ whole genome shotgun (WGS) entry which is preliminary data.</text>
</comment>
<sequence length="371" mass="41569">MENNKNWSEKVEDLIELGETDAAITLLETLISELETLISPNSQSQLVSALLQLSNLYFSKGLSLKSDQLSSRASAIKLRSLSSTGFCSEKDVSEVSECGDFRCGSSSSTRNDEFNHHVDVDSVAKPSIVAPKESSDDDWEAMVDRAPDELISVSPRNPPEPDLSKLSLSDTKPKIPKRRGRGTFTYRKQGLYSDQQVDDCSGDESPNEDAHDECEKVPEAKNSIYGTRHVLVLDGFDPRTTTTDLEKLYEDFRERGFAIRWVNDTLALAVFRTPSVAREALDSVRCSFPVRVMEEDDLIISSVSLKDLDPPRQRPKTSARTAQRLIAQELGVKLPSNFGSRELRNQEDARRNRIVTRQILRDEAWGPDDTK</sequence>
<proteinExistence type="predicted"/>
<dbReference type="InterPro" id="IPR039884">
    <property type="entry name" value="R3HC1/R3HCL"/>
</dbReference>
<dbReference type="PANTHER" id="PTHR21678">
    <property type="entry name" value="GROWTH INHIBITION AND DIFFERENTIATION RELATED PROTEIN 88"/>
    <property type="match status" value="1"/>
</dbReference>
<dbReference type="InterPro" id="IPR012677">
    <property type="entry name" value="Nucleotide-bd_a/b_plait_sf"/>
</dbReference>
<name>A0AAW1LED9_SAPOF</name>
<keyword evidence="3" id="KW-1185">Reference proteome</keyword>
<dbReference type="PANTHER" id="PTHR21678:SF0">
    <property type="entry name" value="C3H1-TYPE DOMAIN-CONTAINING PROTEIN"/>
    <property type="match status" value="1"/>
</dbReference>
<dbReference type="EMBL" id="JBDFQZ010000004">
    <property type="protein sequence ID" value="KAK9734622.1"/>
    <property type="molecule type" value="Genomic_DNA"/>
</dbReference>
<evidence type="ECO:0000313" key="3">
    <source>
        <dbReference type="Proteomes" id="UP001443914"/>
    </source>
</evidence>
<dbReference type="Proteomes" id="UP001443914">
    <property type="component" value="Unassembled WGS sequence"/>
</dbReference>
<organism evidence="2 3">
    <name type="scientific">Saponaria officinalis</name>
    <name type="common">Common soapwort</name>
    <name type="synonym">Lychnis saponaria</name>
    <dbReference type="NCBI Taxonomy" id="3572"/>
    <lineage>
        <taxon>Eukaryota</taxon>
        <taxon>Viridiplantae</taxon>
        <taxon>Streptophyta</taxon>
        <taxon>Embryophyta</taxon>
        <taxon>Tracheophyta</taxon>
        <taxon>Spermatophyta</taxon>
        <taxon>Magnoliopsida</taxon>
        <taxon>eudicotyledons</taxon>
        <taxon>Gunneridae</taxon>
        <taxon>Pentapetalae</taxon>
        <taxon>Caryophyllales</taxon>
        <taxon>Caryophyllaceae</taxon>
        <taxon>Caryophylleae</taxon>
        <taxon>Saponaria</taxon>
    </lineage>
</organism>
<gene>
    <name evidence="2" type="ORF">RND81_04G152600</name>
</gene>